<name>W2Y0C1_PHYNI</name>
<dbReference type="AlphaFoldDB" id="W2Y0C1"/>
<dbReference type="Proteomes" id="UP000018948">
    <property type="component" value="Unassembled WGS sequence"/>
</dbReference>
<proteinExistence type="predicted"/>
<sequence length="99" mass="10770">MASKRTTKFKTLCRRGTQIMGIMCRNETVVFNEMMAALGEFEEITKDGVVPTIGRGGHRAGTLVTPGTPLVTSCTLVVSTGATRMTPSTYSYTAYYGRH</sequence>
<dbReference type="EMBL" id="ANIY01004726">
    <property type="protein sequence ID" value="ETP28411.1"/>
    <property type="molecule type" value="Genomic_DNA"/>
</dbReference>
<reference evidence="1 2" key="1">
    <citation type="submission" date="2013-11" db="EMBL/GenBank/DDBJ databases">
        <title>The Genome Sequence of Phytophthora parasitica P10297.</title>
        <authorList>
            <consortium name="The Broad Institute Genomics Platform"/>
            <person name="Russ C."/>
            <person name="Tyler B."/>
            <person name="Panabieres F."/>
            <person name="Shan W."/>
            <person name="Tripathy S."/>
            <person name="Grunwald N."/>
            <person name="Machado M."/>
            <person name="Johnson C.S."/>
            <person name="Walker B."/>
            <person name="Young S.K."/>
            <person name="Zeng Q."/>
            <person name="Gargeya S."/>
            <person name="Fitzgerald M."/>
            <person name="Haas B."/>
            <person name="Abouelleil A."/>
            <person name="Allen A.W."/>
            <person name="Alvarado L."/>
            <person name="Arachchi H.M."/>
            <person name="Berlin A.M."/>
            <person name="Chapman S.B."/>
            <person name="Gainer-Dewar J."/>
            <person name="Goldberg J."/>
            <person name="Griggs A."/>
            <person name="Gujja S."/>
            <person name="Hansen M."/>
            <person name="Howarth C."/>
            <person name="Imamovic A."/>
            <person name="Ireland A."/>
            <person name="Larimer J."/>
            <person name="McCowan C."/>
            <person name="Murphy C."/>
            <person name="Pearson M."/>
            <person name="Poon T.W."/>
            <person name="Priest M."/>
            <person name="Roberts A."/>
            <person name="Saif S."/>
            <person name="Shea T."/>
            <person name="Sisk P."/>
            <person name="Sykes S."/>
            <person name="Wortman J."/>
            <person name="Nusbaum C."/>
            <person name="Birren B."/>
        </authorList>
    </citation>
    <scope>NUCLEOTIDE SEQUENCE [LARGE SCALE GENOMIC DNA]</scope>
    <source>
        <strain evidence="1 2">P10297</strain>
    </source>
</reference>
<protein>
    <submittedName>
        <fullName evidence="1">Uncharacterized protein</fullName>
    </submittedName>
</protein>
<evidence type="ECO:0000313" key="2">
    <source>
        <dbReference type="Proteomes" id="UP000018948"/>
    </source>
</evidence>
<gene>
    <name evidence="1" type="ORF">F442_22295</name>
</gene>
<comment type="caution">
    <text evidence="1">The sequence shown here is derived from an EMBL/GenBank/DDBJ whole genome shotgun (WGS) entry which is preliminary data.</text>
</comment>
<accession>W2Y0C1</accession>
<organism evidence="1 2">
    <name type="scientific">Phytophthora nicotianae P10297</name>
    <dbReference type="NCBI Taxonomy" id="1317064"/>
    <lineage>
        <taxon>Eukaryota</taxon>
        <taxon>Sar</taxon>
        <taxon>Stramenopiles</taxon>
        <taxon>Oomycota</taxon>
        <taxon>Peronosporomycetes</taxon>
        <taxon>Peronosporales</taxon>
        <taxon>Peronosporaceae</taxon>
        <taxon>Phytophthora</taxon>
    </lineage>
</organism>
<evidence type="ECO:0000313" key="1">
    <source>
        <dbReference type="EMBL" id="ETP28411.1"/>
    </source>
</evidence>